<dbReference type="RefSeq" id="WP_067914615.1">
    <property type="nucleotide sequence ID" value="NZ_BSRZ01000001.1"/>
</dbReference>
<evidence type="ECO:0000259" key="4">
    <source>
        <dbReference type="Pfam" id="PF13439"/>
    </source>
</evidence>
<dbReference type="InterPro" id="IPR028098">
    <property type="entry name" value="Glyco_trans_4-like_N"/>
</dbReference>
<dbReference type="EMBL" id="BSRZ01000001">
    <property type="protein sequence ID" value="GLW61992.1"/>
    <property type="molecule type" value="Genomic_DNA"/>
</dbReference>
<organism evidence="5 6">
    <name type="scientific">Actinomadura rubrobrunea</name>
    <dbReference type="NCBI Taxonomy" id="115335"/>
    <lineage>
        <taxon>Bacteria</taxon>
        <taxon>Bacillati</taxon>
        <taxon>Actinomycetota</taxon>
        <taxon>Actinomycetes</taxon>
        <taxon>Streptosporangiales</taxon>
        <taxon>Thermomonosporaceae</taxon>
        <taxon>Actinomadura</taxon>
    </lineage>
</organism>
<dbReference type="Proteomes" id="UP001165124">
    <property type="component" value="Unassembled WGS sequence"/>
</dbReference>
<feature type="domain" description="Glycosyltransferase subfamily 4-like N-terminal" evidence="4">
    <location>
        <begin position="14"/>
        <end position="172"/>
    </location>
</feature>
<evidence type="ECO:0000256" key="2">
    <source>
        <dbReference type="ARBA" id="ARBA00022679"/>
    </source>
</evidence>
<gene>
    <name evidence="5" type="ORF">Arub01_02360</name>
</gene>
<evidence type="ECO:0000259" key="3">
    <source>
        <dbReference type="Pfam" id="PF00534"/>
    </source>
</evidence>
<comment type="caution">
    <text evidence="5">The sequence shown here is derived from an EMBL/GenBank/DDBJ whole genome shotgun (WGS) entry which is preliminary data.</text>
</comment>
<dbReference type="PANTHER" id="PTHR12526">
    <property type="entry name" value="GLYCOSYLTRANSFERASE"/>
    <property type="match status" value="1"/>
</dbReference>
<evidence type="ECO:0000313" key="5">
    <source>
        <dbReference type="EMBL" id="GLW61992.1"/>
    </source>
</evidence>
<protein>
    <submittedName>
        <fullName evidence="5">Glycosyl transferase</fullName>
    </submittedName>
</protein>
<dbReference type="InterPro" id="IPR001296">
    <property type="entry name" value="Glyco_trans_1"/>
</dbReference>
<dbReference type="Pfam" id="PF00534">
    <property type="entry name" value="Glycos_transf_1"/>
    <property type="match status" value="1"/>
</dbReference>
<evidence type="ECO:0000313" key="6">
    <source>
        <dbReference type="Proteomes" id="UP001165124"/>
    </source>
</evidence>
<keyword evidence="2 5" id="KW-0808">Transferase</keyword>
<dbReference type="GO" id="GO:0016757">
    <property type="term" value="F:glycosyltransferase activity"/>
    <property type="evidence" value="ECO:0007669"/>
    <property type="project" value="UniProtKB-KW"/>
</dbReference>
<keyword evidence="1" id="KW-0328">Glycosyltransferase</keyword>
<accession>A0A9W6PSC0</accession>
<dbReference type="Pfam" id="PF13439">
    <property type="entry name" value="Glyco_transf_4"/>
    <property type="match status" value="1"/>
</dbReference>
<sequence length="387" mass="41515">MTRVLHVITGLGRGGAEQQLLQLVRHMPGSVDTEVAVLTRPGPVAAALRAQGVRVHEIGMRGNRDLSALPRLARLMRDGRYDVVHTHLYRACVFGRIAARLAGVRTVVATEHSLGDGHIEGRSTSAAVRWLYIATERLGTVTVAVSPTVAGRLLDWGVPADRIVVIPNGIDAAAFAFDPGLRLGVRRRLGIAPDEFVFGAVGRLVPTKRFDLLIRAFARLEKGALLIVGDGPQRGELQELAARTGAASRTIFMGESGHVPGVLSAMDALAAPSEQETFGLSVVEGLAAGLPVLYTECPALADLPPGMVPDSARHVPARLPEWQEALARCMSEGRRRTVPPDAVWHYDISVHAKTLAELYESSHRSATGPRPEPVVALQQERAQNAGH</sequence>
<feature type="domain" description="Glycosyl transferase family 1" evidence="3">
    <location>
        <begin position="186"/>
        <end position="301"/>
    </location>
</feature>
<evidence type="ECO:0000256" key="1">
    <source>
        <dbReference type="ARBA" id="ARBA00022676"/>
    </source>
</evidence>
<dbReference type="AlphaFoldDB" id="A0A9W6PSC0"/>
<name>A0A9W6PSC0_9ACTN</name>
<keyword evidence="6" id="KW-1185">Reference proteome</keyword>
<proteinExistence type="predicted"/>
<dbReference type="SUPFAM" id="SSF53756">
    <property type="entry name" value="UDP-Glycosyltransferase/glycogen phosphorylase"/>
    <property type="match status" value="1"/>
</dbReference>
<dbReference type="PANTHER" id="PTHR12526:SF635">
    <property type="entry name" value="GLYCOSYL TRANSFERASE GROUP 1"/>
    <property type="match status" value="1"/>
</dbReference>
<dbReference type="Gene3D" id="3.40.50.2000">
    <property type="entry name" value="Glycogen Phosphorylase B"/>
    <property type="match status" value="2"/>
</dbReference>
<reference evidence="5" key="1">
    <citation type="submission" date="2023-02" db="EMBL/GenBank/DDBJ databases">
        <title>Actinomadura rubrobrunea NBRC 14622.</title>
        <authorList>
            <person name="Ichikawa N."/>
            <person name="Sato H."/>
            <person name="Tonouchi N."/>
        </authorList>
    </citation>
    <scope>NUCLEOTIDE SEQUENCE</scope>
    <source>
        <strain evidence="5">NBRC 14622</strain>
    </source>
</reference>